<dbReference type="Proteomes" id="UP000286181">
    <property type="component" value="Unassembled WGS sequence"/>
</dbReference>
<evidence type="ECO:0000256" key="2">
    <source>
        <dbReference type="ARBA" id="ARBA00022654"/>
    </source>
</evidence>
<dbReference type="GO" id="GO:0008233">
    <property type="term" value="F:peptidase activity"/>
    <property type="evidence" value="ECO:0007669"/>
    <property type="project" value="UniProtKB-KW"/>
</dbReference>
<dbReference type="EMBL" id="QSFB01000015">
    <property type="protein sequence ID" value="RHA11897.1"/>
    <property type="molecule type" value="Genomic_DNA"/>
</dbReference>
<evidence type="ECO:0000313" key="16">
    <source>
        <dbReference type="EMBL" id="RHL77766.1"/>
    </source>
</evidence>
<evidence type="ECO:0000313" key="12">
    <source>
        <dbReference type="EMBL" id="RGZ74799.1"/>
    </source>
</evidence>
<dbReference type="Pfam" id="PF04647">
    <property type="entry name" value="AgrB"/>
    <property type="match status" value="1"/>
</dbReference>
<dbReference type="EMBL" id="QSDV01000014">
    <property type="protein sequence ID" value="RGZ17908.1"/>
    <property type="molecule type" value="Genomic_DNA"/>
</dbReference>
<dbReference type="GO" id="GO:0006508">
    <property type="term" value="P:proteolysis"/>
    <property type="evidence" value="ECO:0007669"/>
    <property type="project" value="UniProtKB-KW"/>
</dbReference>
<evidence type="ECO:0000313" key="13">
    <source>
        <dbReference type="EMBL" id="RHA11897.1"/>
    </source>
</evidence>
<dbReference type="InterPro" id="IPR006741">
    <property type="entry name" value="AgrB"/>
</dbReference>
<keyword evidence="2" id="KW-0673">Quorum sensing</keyword>
<evidence type="ECO:0000313" key="19">
    <source>
        <dbReference type="Proteomes" id="UP000266698"/>
    </source>
</evidence>
<dbReference type="Proteomes" id="UP000283431">
    <property type="component" value="Unassembled WGS sequence"/>
</dbReference>
<protein>
    <recommendedName>
        <fullName evidence="25">Accessory gene regulator protein</fullName>
    </recommendedName>
</protein>
<dbReference type="EMBL" id="QSOB01000015">
    <property type="protein sequence ID" value="RGI66826.1"/>
    <property type="molecule type" value="Genomic_DNA"/>
</dbReference>
<dbReference type="EMBL" id="QROF01000002">
    <property type="protein sequence ID" value="RHL06925.1"/>
    <property type="molecule type" value="Genomic_DNA"/>
</dbReference>
<dbReference type="EMBL" id="QRPB01000013">
    <property type="protein sequence ID" value="RHL77766.1"/>
    <property type="molecule type" value="Genomic_DNA"/>
</dbReference>
<evidence type="ECO:0000313" key="15">
    <source>
        <dbReference type="EMBL" id="RHL06925.1"/>
    </source>
</evidence>
<dbReference type="EMBL" id="QSEN01000016">
    <property type="protein sequence ID" value="RGZ74799.1"/>
    <property type="molecule type" value="Genomic_DNA"/>
</dbReference>
<evidence type="ECO:0000313" key="18">
    <source>
        <dbReference type="Proteomes" id="UP000266066"/>
    </source>
</evidence>
<dbReference type="Proteomes" id="UP000285209">
    <property type="component" value="Unassembled WGS sequence"/>
</dbReference>
<comment type="caution">
    <text evidence="10">The sequence shown here is derived from an EMBL/GenBank/DDBJ whole genome shotgun (WGS) entry which is preliminary data.</text>
</comment>
<dbReference type="RefSeq" id="WP_109257402.1">
    <property type="nucleotide sequence ID" value="NZ_JADMPC010000013.1"/>
</dbReference>
<dbReference type="EMBL" id="QRUJ01000003">
    <property type="protein sequence ID" value="RGR55989.1"/>
    <property type="molecule type" value="Genomic_DNA"/>
</dbReference>
<evidence type="ECO:0000256" key="7">
    <source>
        <dbReference type="ARBA" id="ARBA00023136"/>
    </source>
</evidence>
<evidence type="ECO:0000313" key="23">
    <source>
        <dbReference type="Proteomes" id="UP000286181"/>
    </source>
</evidence>
<keyword evidence="7 8" id="KW-0472">Membrane</keyword>
<feature type="transmembrane region" description="Helical" evidence="8">
    <location>
        <begin position="105"/>
        <end position="122"/>
    </location>
</feature>
<keyword evidence="5" id="KW-0378">Hydrolase</keyword>
<evidence type="ECO:0000313" key="22">
    <source>
        <dbReference type="Proteomes" id="UP000285209"/>
    </source>
</evidence>
<dbReference type="Proteomes" id="UP000286341">
    <property type="component" value="Unassembled WGS sequence"/>
</dbReference>
<evidence type="ECO:0000256" key="3">
    <source>
        <dbReference type="ARBA" id="ARBA00022670"/>
    </source>
</evidence>
<reference evidence="17 18" key="1">
    <citation type="submission" date="2018-08" db="EMBL/GenBank/DDBJ databases">
        <title>A genome reference for cultivated species of the human gut microbiota.</title>
        <authorList>
            <person name="Zou Y."/>
            <person name="Xue W."/>
            <person name="Luo G."/>
        </authorList>
    </citation>
    <scope>NUCLEOTIDE SEQUENCE [LARGE SCALE GENOMIC DNA]</scope>
    <source>
        <strain evidence="10 18">AF25-15</strain>
        <strain evidence="16 19">AF36-2BH</strain>
        <strain evidence="15 23">AF39-14AC</strain>
        <strain evidence="14 21">AM30-13AC</strain>
        <strain evidence="13 24">AM44-1AT</strain>
        <strain evidence="12 20">AM48-7</strain>
        <strain evidence="11 22">AM54-25XD</strain>
        <strain evidence="9 17">TM10-3</strain>
    </source>
</reference>
<dbReference type="GO" id="GO:0016020">
    <property type="term" value="C:membrane"/>
    <property type="evidence" value="ECO:0007669"/>
    <property type="project" value="InterPro"/>
</dbReference>
<organism evidence="10 18">
    <name type="scientific">Agathobacter rectalis</name>
    <dbReference type="NCBI Taxonomy" id="39491"/>
    <lineage>
        <taxon>Bacteria</taxon>
        <taxon>Bacillati</taxon>
        <taxon>Bacillota</taxon>
        <taxon>Clostridia</taxon>
        <taxon>Lachnospirales</taxon>
        <taxon>Lachnospiraceae</taxon>
        <taxon>Agathobacter</taxon>
    </lineage>
</organism>
<keyword evidence="4 8" id="KW-0812">Transmembrane</keyword>
<evidence type="ECO:0000256" key="8">
    <source>
        <dbReference type="SAM" id="Phobius"/>
    </source>
</evidence>
<evidence type="ECO:0000313" key="20">
    <source>
        <dbReference type="Proteomes" id="UP000283431"/>
    </source>
</evidence>
<evidence type="ECO:0000313" key="9">
    <source>
        <dbReference type="EMBL" id="RGI66826.1"/>
    </source>
</evidence>
<dbReference type="Proteomes" id="UP000260642">
    <property type="component" value="Unassembled WGS sequence"/>
</dbReference>
<feature type="transmembrane region" description="Helical" evidence="8">
    <location>
        <begin position="143"/>
        <end position="160"/>
    </location>
</feature>
<dbReference type="Proteomes" id="UP000266698">
    <property type="component" value="Unassembled WGS sequence"/>
</dbReference>
<evidence type="ECO:0000256" key="6">
    <source>
        <dbReference type="ARBA" id="ARBA00022989"/>
    </source>
</evidence>
<evidence type="ECO:0000256" key="5">
    <source>
        <dbReference type="ARBA" id="ARBA00022801"/>
    </source>
</evidence>
<name>A0A395V061_9FIRM</name>
<keyword evidence="6 8" id="KW-1133">Transmembrane helix</keyword>
<evidence type="ECO:0000313" key="21">
    <source>
        <dbReference type="Proteomes" id="UP000284835"/>
    </source>
</evidence>
<sequence>MKSTGKCLSERYVLNGIIESRFCDAYAYIFDYMFNFILYNLSLLTLGFLFHHPIAVTIYIIITGSLRAVTGGYHCKTRISCYILSYTVFSIYLLTIATIPMISAYILIPIYIICWILILVVSPVDTPNKVFSKSAKKTARKKTYIIFFFNSIFTILSLLLHWNKGLIFIDLSLIICATGLYTGYISNIRRHHES</sequence>
<evidence type="ECO:0000256" key="1">
    <source>
        <dbReference type="ARBA" id="ARBA00022475"/>
    </source>
</evidence>
<proteinExistence type="predicted"/>
<dbReference type="Proteomes" id="UP000284835">
    <property type="component" value="Unassembled WGS sequence"/>
</dbReference>
<feature type="transmembrane region" description="Helical" evidence="8">
    <location>
        <begin position="36"/>
        <end position="61"/>
    </location>
</feature>
<dbReference type="AlphaFoldDB" id="A0A395V061"/>
<keyword evidence="1" id="KW-1003">Cell membrane</keyword>
<evidence type="ECO:0000313" key="17">
    <source>
        <dbReference type="Proteomes" id="UP000260642"/>
    </source>
</evidence>
<dbReference type="Proteomes" id="UP000266066">
    <property type="component" value="Unassembled WGS sequence"/>
</dbReference>
<gene>
    <name evidence="16" type="ORF">DW001_10850</name>
    <name evidence="15" type="ORF">DW038_03035</name>
    <name evidence="14" type="ORF">DW775_11330</name>
    <name evidence="13" type="ORF">DW948_10500</name>
    <name evidence="12" type="ORF">DW975_09775</name>
    <name evidence="10" type="ORF">DWY38_04520</name>
    <name evidence="11" type="ORF">DXA03_08940</name>
    <name evidence="9" type="ORF">DXD95_10935</name>
</gene>
<evidence type="ECO:0000313" key="10">
    <source>
        <dbReference type="EMBL" id="RGR55989.1"/>
    </source>
</evidence>
<accession>A0A395V061</accession>
<evidence type="ECO:0000313" key="11">
    <source>
        <dbReference type="EMBL" id="RGZ17908.1"/>
    </source>
</evidence>
<dbReference type="GO" id="GO:0009372">
    <property type="term" value="P:quorum sensing"/>
    <property type="evidence" value="ECO:0007669"/>
    <property type="project" value="UniProtKB-KW"/>
</dbReference>
<evidence type="ECO:0000313" key="24">
    <source>
        <dbReference type="Proteomes" id="UP000286341"/>
    </source>
</evidence>
<feature type="transmembrane region" description="Helical" evidence="8">
    <location>
        <begin position="166"/>
        <end position="185"/>
    </location>
</feature>
<keyword evidence="3" id="KW-0645">Protease</keyword>
<evidence type="ECO:0008006" key="25">
    <source>
        <dbReference type="Google" id="ProtNLM"/>
    </source>
</evidence>
<evidence type="ECO:0000256" key="4">
    <source>
        <dbReference type="ARBA" id="ARBA00022692"/>
    </source>
</evidence>
<dbReference type="EMBL" id="QSJS01000016">
    <property type="protein sequence ID" value="RHD92701.1"/>
    <property type="molecule type" value="Genomic_DNA"/>
</dbReference>
<feature type="transmembrane region" description="Helical" evidence="8">
    <location>
        <begin position="12"/>
        <end position="30"/>
    </location>
</feature>
<evidence type="ECO:0000313" key="14">
    <source>
        <dbReference type="EMBL" id="RHD92701.1"/>
    </source>
</evidence>
<feature type="transmembrane region" description="Helical" evidence="8">
    <location>
        <begin position="81"/>
        <end position="99"/>
    </location>
</feature>